<dbReference type="Pfam" id="PF02872">
    <property type="entry name" value="5_nucleotid_C"/>
    <property type="match status" value="1"/>
</dbReference>
<sequence length="516" mass="54568">MPRPNRRQTLGLGLGAGLAAGLTARAAEAQGPAPDPTFTLLLVNDVYQMAEADGWGGFARLNAIVKAERARGVPMLYAHAGDTLSPSLMSGFDKGAHIIELLDLAPPDVFVPGNHEFDFGPATFLERMGEASFPVLAANLRDAQGQILPGLRDRMIVSLGGIQVGIVGIALESTPQKSQSQDLRFGPEMETLADQAEELRREGAEIVVGVAHTARPTDRAIVAAGLVDILLSGHDHDLLVHYDGQRVLAESSHDAHYVTAIDITATVTGEGRTRRVTWRPRFRIHDSSLVRPDPATLAVVQRHEAALSRELDVAIGRTKTALDSRVATVRARESSFGDLVADALRAATGAEIAIMNGGGIRGNRLYPAGAELTRRDVLTELPFGNTTVLVAITGAQVLAALENGLADYGRPSGRMAQVSGLVVTLDPAAQPGHRIASVTVAGEPLDPARSYRVASNSFLYDGGNGYGMLAQGRTLIGATDGKLVSNEVMAYIRRTAPLAIEAGARILVAEGSPIPR</sequence>
<dbReference type="PANTHER" id="PTHR11575">
    <property type="entry name" value="5'-NUCLEOTIDASE-RELATED"/>
    <property type="match status" value="1"/>
</dbReference>
<feature type="chain" id="PRO_5027145343" evidence="2">
    <location>
        <begin position="30"/>
        <end position="516"/>
    </location>
</feature>
<feature type="signal peptide" evidence="2">
    <location>
        <begin position="1"/>
        <end position="29"/>
    </location>
</feature>
<proteinExistence type="inferred from homology"/>
<dbReference type="EMBL" id="VZZK01000033">
    <property type="protein sequence ID" value="KAB1075862.1"/>
    <property type="molecule type" value="Genomic_DNA"/>
</dbReference>
<keyword evidence="1 2" id="KW-0732">Signal</keyword>
<dbReference type="AlphaFoldDB" id="A0A6L3SRU6"/>
<feature type="domain" description="5'-Nucleotidase C-terminal" evidence="4">
    <location>
        <begin position="315"/>
        <end position="470"/>
    </location>
</feature>
<dbReference type="PANTHER" id="PTHR11575:SF24">
    <property type="entry name" value="5'-NUCLEOTIDASE"/>
    <property type="match status" value="1"/>
</dbReference>
<dbReference type="GO" id="GO:0009166">
    <property type="term" value="P:nucleotide catabolic process"/>
    <property type="evidence" value="ECO:0007669"/>
    <property type="project" value="InterPro"/>
</dbReference>
<protein>
    <submittedName>
        <fullName evidence="5">Bifunctional metallophosphatase/5'-nucleotidase</fullName>
    </submittedName>
</protein>
<dbReference type="Pfam" id="PF00149">
    <property type="entry name" value="Metallophos"/>
    <property type="match status" value="1"/>
</dbReference>
<dbReference type="InterPro" id="IPR029052">
    <property type="entry name" value="Metallo-depent_PP-like"/>
</dbReference>
<dbReference type="RefSeq" id="WP_151003278.1">
    <property type="nucleotide sequence ID" value="NZ_VZZK01000033.1"/>
</dbReference>
<keyword evidence="6" id="KW-1185">Reference proteome</keyword>
<evidence type="ECO:0000256" key="1">
    <source>
        <dbReference type="ARBA" id="ARBA00022729"/>
    </source>
</evidence>
<dbReference type="InterPro" id="IPR008334">
    <property type="entry name" value="5'-Nucleotdase_C"/>
</dbReference>
<dbReference type="InterPro" id="IPR036907">
    <property type="entry name" value="5'-Nucleotdase_C_sf"/>
</dbReference>
<evidence type="ECO:0000313" key="5">
    <source>
        <dbReference type="EMBL" id="KAB1075862.1"/>
    </source>
</evidence>
<dbReference type="GO" id="GO:0000166">
    <property type="term" value="F:nucleotide binding"/>
    <property type="evidence" value="ECO:0007669"/>
    <property type="project" value="UniProtKB-KW"/>
</dbReference>
<evidence type="ECO:0000313" key="6">
    <source>
        <dbReference type="Proteomes" id="UP000474159"/>
    </source>
</evidence>
<reference evidence="5 6" key="1">
    <citation type="submission" date="2019-09" db="EMBL/GenBank/DDBJ databases">
        <title>YIM 48816 draft genome.</title>
        <authorList>
            <person name="Jiang L."/>
        </authorList>
    </citation>
    <scope>NUCLEOTIDE SEQUENCE [LARGE SCALE GENOMIC DNA]</scope>
    <source>
        <strain evidence="5 6">YIM 48816</strain>
    </source>
</reference>
<evidence type="ECO:0000256" key="2">
    <source>
        <dbReference type="RuleBase" id="RU362119"/>
    </source>
</evidence>
<dbReference type="GO" id="GO:0016787">
    <property type="term" value="F:hydrolase activity"/>
    <property type="evidence" value="ECO:0007669"/>
    <property type="project" value="UniProtKB-KW"/>
</dbReference>
<dbReference type="Proteomes" id="UP000474159">
    <property type="component" value="Unassembled WGS sequence"/>
</dbReference>
<keyword evidence="2" id="KW-0547">Nucleotide-binding</keyword>
<accession>A0A6L3SRU6</accession>
<dbReference type="Gene3D" id="3.60.21.10">
    <property type="match status" value="1"/>
</dbReference>
<gene>
    <name evidence="5" type="ORF">F6X53_24640</name>
</gene>
<dbReference type="InterPro" id="IPR004843">
    <property type="entry name" value="Calcineurin-like_PHP"/>
</dbReference>
<dbReference type="InterPro" id="IPR006179">
    <property type="entry name" value="5_nucleotidase/apyrase"/>
</dbReference>
<evidence type="ECO:0000259" key="3">
    <source>
        <dbReference type="Pfam" id="PF00149"/>
    </source>
</evidence>
<organism evidence="5 6">
    <name type="scientific">Methylobacterium soli</name>
    <dbReference type="NCBI Taxonomy" id="553447"/>
    <lineage>
        <taxon>Bacteria</taxon>
        <taxon>Pseudomonadati</taxon>
        <taxon>Pseudomonadota</taxon>
        <taxon>Alphaproteobacteria</taxon>
        <taxon>Hyphomicrobiales</taxon>
        <taxon>Methylobacteriaceae</taxon>
        <taxon>Methylobacterium</taxon>
    </lineage>
</organism>
<dbReference type="PROSITE" id="PS51318">
    <property type="entry name" value="TAT"/>
    <property type="match status" value="1"/>
</dbReference>
<evidence type="ECO:0000259" key="4">
    <source>
        <dbReference type="Pfam" id="PF02872"/>
    </source>
</evidence>
<dbReference type="PRINTS" id="PR01607">
    <property type="entry name" value="APYRASEFAMLY"/>
</dbReference>
<dbReference type="InterPro" id="IPR006311">
    <property type="entry name" value="TAT_signal"/>
</dbReference>
<dbReference type="SUPFAM" id="SSF56300">
    <property type="entry name" value="Metallo-dependent phosphatases"/>
    <property type="match status" value="1"/>
</dbReference>
<dbReference type="SUPFAM" id="SSF55816">
    <property type="entry name" value="5'-nucleotidase (syn. UDP-sugar hydrolase), C-terminal domain"/>
    <property type="match status" value="1"/>
</dbReference>
<comment type="caution">
    <text evidence="5">The sequence shown here is derived from an EMBL/GenBank/DDBJ whole genome shotgun (WGS) entry which is preliminary data.</text>
</comment>
<comment type="similarity">
    <text evidence="2">Belongs to the 5'-nucleotidase family.</text>
</comment>
<name>A0A6L3SRU6_9HYPH</name>
<dbReference type="OrthoDB" id="9803927at2"/>
<feature type="domain" description="Calcineurin-like phosphoesterase" evidence="3">
    <location>
        <begin position="39"/>
        <end position="237"/>
    </location>
</feature>
<keyword evidence="2" id="KW-0378">Hydrolase</keyword>
<dbReference type="Gene3D" id="3.90.780.10">
    <property type="entry name" value="5'-Nucleotidase, C-terminal domain"/>
    <property type="match status" value="1"/>
</dbReference>